<dbReference type="Gramene" id="AUR62026044-RA">
    <property type="protein sequence ID" value="AUR62026044-RA:cds"/>
    <property type="gene ID" value="AUR62026044"/>
</dbReference>
<reference evidence="3" key="1">
    <citation type="journal article" date="2017" name="Nature">
        <title>The genome of Chenopodium quinoa.</title>
        <authorList>
            <person name="Jarvis D.E."/>
            <person name="Ho Y.S."/>
            <person name="Lightfoot D.J."/>
            <person name="Schmoeckel S.M."/>
            <person name="Li B."/>
            <person name="Borm T.J.A."/>
            <person name="Ohyanagi H."/>
            <person name="Mineta K."/>
            <person name="Michell C.T."/>
            <person name="Saber N."/>
            <person name="Kharbatia N.M."/>
            <person name="Rupper R.R."/>
            <person name="Sharp A.R."/>
            <person name="Dally N."/>
            <person name="Boughton B.A."/>
            <person name="Woo Y.H."/>
            <person name="Gao G."/>
            <person name="Schijlen E.G.W.M."/>
            <person name="Guo X."/>
            <person name="Momin A.A."/>
            <person name="Negrao S."/>
            <person name="Al-Babili S."/>
            <person name="Gehring C."/>
            <person name="Roessner U."/>
            <person name="Jung C."/>
            <person name="Murphy K."/>
            <person name="Arold S.T."/>
            <person name="Gojobori T."/>
            <person name="van der Linden C.G."/>
            <person name="van Loo E.N."/>
            <person name="Jellen E.N."/>
            <person name="Maughan P.J."/>
            <person name="Tester M."/>
        </authorList>
    </citation>
    <scope>NUCLEOTIDE SEQUENCE [LARGE SCALE GENOMIC DNA]</scope>
    <source>
        <strain evidence="3">cv. PI 614886</strain>
    </source>
</reference>
<dbReference type="InterPro" id="IPR056682">
    <property type="entry name" value="DUF7780"/>
</dbReference>
<feature type="compositionally biased region" description="Polar residues" evidence="1">
    <location>
        <begin position="276"/>
        <end position="286"/>
    </location>
</feature>
<organism evidence="3 4">
    <name type="scientific">Chenopodium quinoa</name>
    <name type="common">Quinoa</name>
    <dbReference type="NCBI Taxonomy" id="63459"/>
    <lineage>
        <taxon>Eukaryota</taxon>
        <taxon>Viridiplantae</taxon>
        <taxon>Streptophyta</taxon>
        <taxon>Embryophyta</taxon>
        <taxon>Tracheophyta</taxon>
        <taxon>Spermatophyta</taxon>
        <taxon>Magnoliopsida</taxon>
        <taxon>eudicotyledons</taxon>
        <taxon>Gunneridae</taxon>
        <taxon>Pentapetalae</taxon>
        <taxon>Caryophyllales</taxon>
        <taxon>Chenopodiaceae</taxon>
        <taxon>Chenopodioideae</taxon>
        <taxon>Atripliceae</taxon>
        <taxon>Chenopodium</taxon>
    </lineage>
</organism>
<dbReference type="EnsemblPlants" id="AUR62026044-RA">
    <property type="protein sequence ID" value="AUR62026044-RA:cds"/>
    <property type="gene ID" value="AUR62026044"/>
</dbReference>
<protein>
    <recommendedName>
        <fullName evidence="2">DUF7780 domain-containing protein</fullName>
    </recommendedName>
</protein>
<gene>
    <name evidence="3" type="primary">LOC110707170</name>
</gene>
<evidence type="ECO:0000256" key="1">
    <source>
        <dbReference type="SAM" id="MobiDB-lite"/>
    </source>
</evidence>
<dbReference type="OrthoDB" id="1921707at2759"/>
<reference evidence="3" key="2">
    <citation type="submission" date="2021-03" db="UniProtKB">
        <authorList>
            <consortium name="EnsemblPlants"/>
        </authorList>
    </citation>
    <scope>IDENTIFICATION</scope>
</reference>
<feature type="region of interest" description="Disordered" evidence="1">
    <location>
        <begin position="263"/>
        <end position="288"/>
    </location>
</feature>
<name>A0A803MAC7_CHEQI</name>
<dbReference type="KEGG" id="cqi:110707170"/>
<evidence type="ECO:0000313" key="4">
    <source>
        <dbReference type="Proteomes" id="UP000596660"/>
    </source>
</evidence>
<dbReference type="Pfam" id="PF25002">
    <property type="entry name" value="DUF7780"/>
    <property type="match status" value="1"/>
</dbReference>
<dbReference type="Proteomes" id="UP000596660">
    <property type="component" value="Unplaced"/>
</dbReference>
<sequence>MKNNYPSSRRFLKQNNNHENTHQRFKVLSMFSSKLKGSESNFTRIDAANPALQGMGALYLRGSKSMSDLVVGHVSENASEKELRTFLRVLIHHSSLLSRADLVLIYSSASAAARFGALVRFECDSFLQLFRIGGELGRFTELESGFSRYLAKREVGEGEKEPIWGKKRGNSSEGELTRSSYGSVLGFEASELDPEDTLSGFLVHVPMSLRRWASYPMLLGRVRRQFKHMMLVDIRDTLILSDPFSRVRNRSSESLFMWSNLDTEPTRHHHGKRNSGKSQDSNSKPQFNPAVIVGGSRGVRRFATAALTEIVRGVIEHKGKGRNSVTESGLVNQLVHSGHLLKNINLITPTEPLAELSSLGGFNSVDSASSSYLRLSDYFSVVQRGHSSGESGSLDIDEVVMKEICASHKLYSSVYSDCLVNQ</sequence>
<dbReference type="AlphaFoldDB" id="A0A803MAC7"/>
<dbReference type="OMA" id="IIMKQIC"/>
<evidence type="ECO:0000313" key="3">
    <source>
        <dbReference type="EnsemblPlants" id="AUR62026044-RA:cds"/>
    </source>
</evidence>
<accession>A0A803MAC7</accession>
<dbReference type="RefSeq" id="XP_021740868.1">
    <property type="nucleotide sequence ID" value="XM_021885176.1"/>
</dbReference>
<dbReference type="PANTHER" id="PTHR34960:SF1">
    <property type="entry name" value="EMB|CAB68146.1-RELATED"/>
    <property type="match status" value="1"/>
</dbReference>
<proteinExistence type="predicted"/>
<keyword evidence="4" id="KW-1185">Reference proteome</keyword>
<evidence type="ECO:0000259" key="2">
    <source>
        <dbReference type="Pfam" id="PF25002"/>
    </source>
</evidence>
<dbReference type="PANTHER" id="PTHR34960">
    <property type="entry name" value="EMB|CAB68146.1-RELATED"/>
    <property type="match status" value="1"/>
</dbReference>
<dbReference type="GeneID" id="110707170"/>
<feature type="domain" description="DUF7780" evidence="2">
    <location>
        <begin position="50"/>
        <end position="351"/>
    </location>
</feature>